<dbReference type="GO" id="GO:0003700">
    <property type="term" value="F:DNA-binding transcription factor activity"/>
    <property type="evidence" value="ECO:0007669"/>
    <property type="project" value="InterPro"/>
</dbReference>
<name>A0A4U1L755_9SPHN</name>
<comment type="similarity">
    <text evidence="1">Belongs to the LysR transcriptional regulatory family.</text>
</comment>
<evidence type="ECO:0000313" key="6">
    <source>
        <dbReference type="EMBL" id="TKD52170.1"/>
    </source>
</evidence>
<evidence type="ECO:0000256" key="2">
    <source>
        <dbReference type="ARBA" id="ARBA00023015"/>
    </source>
</evidence>
<dbReference type="InterPro" id="IPR036388">
    <property type="entry name" value="WH-like_DNA-bd_sf"/>
</dbReference>
<evidence type="ECO:0000256" key="3">
    <source>
        <dbReference type="ARBA" id="ARBA00023125"/>
    </source>
</evidence>
<dbReference type="InterPro" id="IPR005119">
    <property type="entry name" value="LysR_subst-bd"/>
</dbReference>
<dbReference type="PANTHER" id="PTHR30419">
    <property type="entry name" value="HTH-TYPE TRANSCRIPTIONAL REGULATOR YBHD"/>
    <property type="match status" value="1"/>
</dbReference>
<keyword evidence="4" id="KW-0804">Transcription</keyword>
<dbReference type="Pfam" id="PF03466">
    <property type="entry name" value="LysR_substrate"/>
    <property type="match status" value="1"/>
</dbReference>
<dbReference type="InterPro" id="IPR036390">
    <property type="entry name" value="WH_DNA-bd_sf"/>
</dbReference>
<evidence type="ECO:0000256" key="1">
    <source>
        <dbReference type="ARBA" id="ARBA00009437"/>
    </source>
</evidence>
<comment type="caution">
    <text evidence="6">The sequence shown here is derived from an EMBL/GenBank/DDBJ whole genome shotgun (WGS) entry which is preliminary data.</text>
</comment>
<accession>A0A4U1L755</accession>
<dbReference type="Gene3D" id="3.40.190.290">
    <property type="match status" value="1"/>
</dbReference>
<gene>
    <name evidence="6" type="ORF">FBR43_08205</name>
</gene>
<dbReference type="InterPro" id="IPR000847">
    <property type="entry name" value="LysR_HTH_N"/>
</dbReference>
<dbReference type="AlphaFoldDB" id="A0A4U1L755"/>
<dbReference type="EMBL" id="SWKR01000002">
    <property type="protein sequence ID" value="TKD52170.1"/>
    <property type="molecule type" value="Genomic_DNA"/>
</dbReference>
<dbReference type="InterPro" id="IPR050950">
    <property type="entry name" value="HTH-type_LysR_regulators"/>
</dbReference>
<keyword evidence="2" id="KW-0805">Transcription regulation</keyword>
<proteinExistence type="inferred from homology"/>
<evidence type="ECO:0000256" key="4">
    <source>
        <dbReference type="ARBA" id="ARBA00023163"/>
    </source>
</evidence>
<dbReference type="SUPFAM" id="SSF46785">
    <property type="entry name" value="Winged helix' DNA-binding domain"/>
    <property type="match status" value="1"/>
</dbReference>
<dbReference type="GO" id="GO:0003677">
    <property type="term" value="F:DNA binding"/>
    <property type="evidence" value="ECO:0007669"/>
    <property type="project" value="UniProtKB-KW"/>
</dbReference>
<reference evidence="6 7" key="1">
    <citation type="submission" date="2019-04" db="EMBL/GenBank/DDBJ databases">
        <authorList>
            <person name="Yang Y."/>
            <person name="Wei D."/>
        </authorList>
    </citation>
    <scope>NUCLEOTIDE SEQUENCE [LARGE SCALE GENOMIC DNA]</scope>
    <source>
        <strain evidence="6 7">L-1-4w-11</strain>
    </source>
</reference>
<dbReference type="PANTHER" id="PTHR30419:SF8">
    <property type="entry name" value="NITROGEN ASSIMILATION TRANSCRIPTIONAL ACTIVATOR-RELATED"/>
    <property type="match status" value="1"/>
</dbReference>
<dbReference type="Pfam" id="PF00126">
    <property type="entry name" value="HTH_1"/>
    <property type="match status" value="1"/>
</dbReference>
<feature type="domain" description="HTH lysR-type" evidence="5">
    <location>
        <begin position="1"/>
        <end position="58"/>
    </location>
</feature>
<sequence>MWDNALHYFYEAATLGSMRLASDKIGVATSSISRQIAQLEQDMGVALIERGRRSIRLTEAGRLAFEFHRNQLADRETLLNQLQELREVKTGRVDLAIGEGFFGPPLIETIDGFQRRNPGIAIAVASSSSAEIVRMVLDDEAHVGMILNTTTEPKIRTRAVVEQPLMVLCSPRHALAAREAVTIAELQDTDLCLPPRGFSIIAALAEAQKRAHVWLEPMLVTTSIQMMREIAKAGRAVTVLPRISALAELDQGTLVARPLLDDAIEHTTVSLIHRLGRQLEGAPARLLAILEAKLKSWS</sequence>
<dbReference type="Gene3D" id="1.10.10.10">
    <property type="entry name" value="Winged helix-like DNA-binding domain superfamily/Winged helix DNA-binding domain"/>
    <property type="match status" value="1"/>
</dbReference>
<dbReference type="PROSITE" id="PS50931">
    <property type="entry name" value="HTH_LYSR"/>
    <property type="match status" value="1"/>
</dbReference>
<dbReference type="SUPFAM" id="SSF53850">
    <property type="entry name" value="Periplasmic binding protein-like II"/>
    <property type="match status" value="1"/>
</dbReference>
<dbReference type="OrthoDB" id="7158941at2"/>
<evidence type="ECO:0000259" key="5">
    <source>
        <dbReference type="PROSITE" id="PS50931"/>
    </source>
</evidence>
<protein>
    <submittedName>
        <fullName evidence="6">LysR family transcriptional regulator</fullName>
    </submittedName>
</protein>
<dbReference type="Proteomes" id="UP000309138">
    <property type="component" value="Unassembled WGS sequence"/>
</dbReference>
<evidence type="ECO:0000313" key="7">
    <source>
        <dbReference type="Proteomes" id="UP000309138"/>
    </source>
</evidence>
<organism evidence="6 7">
    <name type="scientific">Sphingomonas baiyangensis</name>
    <dbReference type="NCBI Taxonomy" id="2572576"/>
    <lineage>
        <taxon>Bacteria</taxon>
        <taxon>Pseudomonadati</taxon>
        <taxon>Pseudomonadota</taxon>
        <taxon>Alphaproteobacteria</taxon>
        <taxon>Sphingomonadales</taxon>
        <taxon>Sphingomonadaceae</taxon>
        <taxon>Sphingomonas</taxon>
    </lineage>
</organism>
<dbReference type="GO" id="GO:0005829">
    <property type="term" value="C:cytosol"/>
    <property type="evidence" value="ECO:0007669"/>
    <property type="project" value="TreeGrafter"/>
</dbReference>
<keyword evidence="3" id="KW-0238">DNA-binding</keyword>
<keyword evidence="7" id="KW-1185">Reference proteome</keyword>